<organism evidence="1 2">
    <name type="scientific">Hibiscus sabdariffa</name>
    <name type="common">roselle</name>
    <dbReference type="NCBI Taxonomy" id="183260"/>
    <lineage>
        <taxon>Eukaryota</taxon>
        <taxon>Viridiplantae</taxon>
        <taxon>Streptophyta</taxon>
        <taxon>Embryophyta</taxon>
        <taxon>Tracheophyta</taxon>
        <taxon>Spermatophyta</taxon>
        <taxon>Magnoliopsida</taxon>
        <taxon>eudicotyledons</taxon>
        <taxon>Gunneridae</taxon>
        <taxon>Pentapetalae</taxon>
        <taxon>rosids</taxon>
        <taxon>malvids</taxon>
        <taxon>Malvales</taxon>
        <taxon>Malvaceae</taxon>
        <taxon>Malvoideae</taxon>
        <taxon>Hibiscus</taxon>
    </lineage>
</organism>
<sequence>MFAQQDQILLGSGGVIKWLPSNLLNTEGMRVIFRVIGYEGTEGITHVPHWSRAYHKTSNTISSILFDFVRVMRRSHSELMNAEDMRIISGIDECEDA</sequence>
<keyword evidence="2" id="KW-1185">Reference proteome</keyword>
<evidence type="ECO:0000313" key="1">
    <source>
        <dbReference type="EMBL" id="KAK8494622.1"/>
    </source>
</evidence>
<protein>
    <submittedName>
        <fullName evidence="1">Uncharacterized protein</fullName>
    </submittedName>
</protein>
<proteinExistence type="predicted"/>
<gene>
    <name evidence="1" type="ORF">V6N12_005751</name>
</gene>
<dbReference type="EMBL" id="JBBPBM010000512">
    <property type="protein sequence ID" value="KAK8494622.1"/>
    <property type="molecule type" value="Genomic_DNA"/>
</dbReference>
<comment type="caution">
    <text evidence="1">The sequence shown here is derived from an EMBL/GenBank/DDBJ whole genome shotgun (WGS) entry which is preliminary data.</text>
</comment>
<evidence type="ECO:0000313" key="2">
    <source>
        <dbReference type="Proteomes" id="UP001472677"/>
    </source>
</evidence>
<name>A0ABR2AMA9_9ROSI</name>
<accession>A0ABR2AMA9</accession>
<dbReference type="Proteomes" id="UP001472677">
    <property type="component" value="Unassembled WGS sequence"/>
</dbReference>
<reference evidence="1 2" key="1">
    <citation type="journal article" date="2024" name="G3 (Bethesda)">
        <title>Genome assembly of Hibiscus sabdariffa L. provides insights into metabolisms of medicinal natural products.</title>
        <authorList>
            <person name="Kim T."/>
        </authorList>
    </citation>
    <scope>NUCLEOTIDE SEQUENCE [LARGE SCALE GENOMIC DNA]</scope>
    <source>
        <strain evidence="1">TK-2024</strain>
        <tissue evidence="1">Old leaves</tissue>
    </source>
</reference>